<gene>
    <name evidence="2" type="ORF">PSON_ATCC_30995.1.T0560234</name>
</gene>
<comment type="caution">
    <text evidence="2">The sequence shown here is derived from an EMBL/GenBank/DDBJ whole genome shotgun (WGS) entry which is preliminary data.</text>
</comment>
<keyword evidence="3" id="KW-1185">Reference proteome</keyword>
<dbReference type="Proteomes" id="UP000692954">
    <property type="component" value="Unassembled WGS sequence"/>
</dbReference>
<reference evidence="2" key="1">
    <citation type="submission" date="2021-01" db="EMBL/GenBank/DDBJ databases">
        <authorList>
            <consortium name="Genoscope - CEA"/>
            <person name="William W."/>
        </authorList>
    </citation>
    <scope>NUCLEOTIDE SEQUENCE</scope>
</reference>
<dbReference type="AlphaFoldDB" id="A0A8S1NK72"/>
<keyword evidence="1" id="KW-1133">Transmembrane helix</keyword>
<sequence length="219" mass="25421">MNQSHSPVLRPLSNISNRKLTSTNLQTKQHQNFSKSFTSNSVIFPQQFEYAKSTIQEIKTIQNNIISPKSSITSYNSSSSLSSTIDDISNKKAFMKRLNNEQKTKFLLFKILVILTIIAVALLLYQMQANLFQSSNTKQFKGELLQIKQKMIADSISNSIIQTVVFKQKKLNLNKEKNDIKAFYQDEYSPNLWKMVLENVNRDIRIRVEKQDNEEFWTI</sequence>
<keyword evidence="1" id="KW-0812">Transmembrane</keyword>
<accession>A0A8S1NK72</accession>
<proteinExistence type="predicted"/>
<evidence type="ECO:0008006" key="4">
    <source>
        <dbReference type="Google" id="ProtNLM"/>
    </source>
</evidence>
<name>A0A8S1NK72_9CILI</name>
<feature type="transmembrane region" description="Helical" evidence="1">
    <location>
        <begin position="106"/>
        <end position="125"/>
    </location>
</feature>
<protein>
    <recommendedName>
        <fullName evidence="4">Transmembrane protein</fullName>
    </recommendedName>
</protein>
<evidence type="ECO:0000313" key="3">
    <source>
        <dbReference type="Proteomes" id="UP000692954"/>
    </source>
</evidence>
<evidence type="ECO:0000256" key="1">
    <source>
        <dbReference type="SAM" id="Phobius"/>
    </source>
</evidence>
<evidence type="ECO:0000313" key="2">
    <source>
        <dbReference type="EMBL" id="CAD8090856.1"/>
    </source>
</evidence>
<organism evidence="2 3">
    <name type="scientific">Paramecium sonneborni</name>
    <dbReference type="NCBI Taxonomy" id="65129"/>
    <lineage>
        <taxon>Eukaryota</taxon>
        <taxon>Sar</taxon>
        <taxon>Alveolata</taxon>
        <taxon>Ciliophora</taxon>
        <taxon>Intramacronucleata</taxon>
        <taxon>Oligohymenophorea</taxon>
        <taxon>Peniculida</taxon>
        <taxon>Parameciidae</taxon>
        <taxon>Paramecium</taxon>
    </lineage>
</organism>
<dbReference type="EMBL" id="CAJJDN010000056">
    <property type="protein sequence ID" value="CAD8090856.1"/>
    <property type="molecule type" value="Genomic_DNA"/>
</dbReference>
<keyword evidence="1" id="KW-0472">Membrane</keyword>